<accession>A0A562PUQ5</accession>
<gene>
    <name evidence="1" type="ORF">DFR66_10574</name>
    <name evidence="2" type="ORF">IQ02_01274</name>
</gene>
<dbReference type="EMBL" id="VLKX01000005">
    <property type="protein sequence ID" value="TWI48118.1"/>
    <property type="molecule type" value="Genomic_DNA"/>
</dbReference>
<keyword evidence="3" id="KW-1185">Reference proteome</keyword>
<dbReference type="EMBL" id="QQBA01000005">
    <property type="protein sequence ID" value="RDI56208.1"/>
    <property type="molecule type" value="Genomic_DNA"/>
</dbReference>
<dbReference type="Proteomes" id="UP000254518">
    <property type="component" value="Unassembled WGS sequence"/>
</dbReference>
<sequence length="54" mass="6266">MAIAILRNHDVNIIQLFLNYNVIVLSISDNVFKISYSLYRIQIVCLTLLKTILK</sequence>
<dbReference type="AlphaFoldDB" id="A0A562PUQ5"/>
<evidence type="ECO:0000313" key="1">
    <source>
        <dbReference type="EMBL" id="RDI56208.1"/>
    </source>
</evidence>
<comment type="caution">
    <text evidence="2">The sequence shown here is derived from an EMBL/GenBank/DDBJ whole genome shotgun (WGS) entry which is preliminary data.</text>
</comment>
<evidence type="ECO:0000313" key="2">
    <source>
        <dbReference type="EMBL" id="TWI48118.1"/>
    </source>
</evidence>
<protein>
    <submittedName>
        <fullName evidence="2">Uncharacterized protein</fullName>
    </submittedName>
</protein>
<proteinExistence type="predicted"/>
<reference evidence="1 3" key="2">
    <citation type="submission" date="2018-07" db="EMBL/GenBank/DDBJ databases">
        <title>Genomic Encyclopedia of Type Strains, Phase IV (KMG-IV): sequencing the most valuable type-strain genomes for metagenomic binning, comparative biology and taxonomic classification.</title>
        <authorList>
            <person name="Goeker M."/>
        </authorList>
    </citation>
    <scope>NUCLEOTIDE SEQUENCE [LARGE SCALE GENOMIC DNA]</scope>
    <source>
        <strain evidence="1 3">DSM 19728</strain>
    </source>
</reference>
<name>A0A562PUQ5_9FLAO</name>
<organism evidence="2 4">
    <name type="scientific">Flavobacterium glaciei</name>
    <dbReference type="NCBI Taxonomy" id="386300"/>
    <lineage>
        <taxon>Bacteria</taxon>
        <taxon>Pseudomonadati</taxon>
        <taxon>Bacteroidota</taxon>
        <taxon>Flavobacteriia</taxon>
        <taxon>Flavobacteriales</taxon>
        <taxon>Flavobacteriaceae</taxon>
        <taxon>Flavobacterium</taxon>
    </lineage>
</organism>
<evidence type="ECO:0000313" key="4">
    <source>
        <dbReference type="Proteomes" id="UP000321392"/>
    </source>
</evidence>
<evidence type="ECO:0000313" key="3">
    <source>
        <dbReference type="Proteomes" id="UP000254518"/>
    </source>
</evidence>
<dbReference type="Proteomes" id="UP000321392">
    <property type="component" value="Unassembled WGS sequence"/>
</dbReference>
<reference evidence="2" key="3">
    <citation type="submission" date="2019-07" db="EMBL/GenBank/DDBJ databases">
        <authorList>
            <person name="Whitman W."/>
            <person name="Huntemann M."/>
            <person name="Clum A."/>
            <person name="Pillay M."/>
            <person name="Palaniappan K."/>
            <person name="Varghese N."/>
            <person name="Mikhailova N."/>
            <person name="Stamatis D."/>
            <person name="Reddy T."/>
            <person name="Daum C."/>
            <person name="Shapiro N."/>
            <person name="Ivanova N."/>
            <person name="Kyrpides N."/>
            <person name="Woyke T."/>
        </authorList>
    </citation>
    <scope>NUCLEOTIDE SEQUENCE</scope>
    <source>
        <strain evidence="2">CGMCC 1.5380</strain>
    </source>
</reference>
<reference evidence="2 4" key="1">
    <citation type="journal article" date="2015" name="Stand. Genomic Sci.">
        <title>Genomic Encyclopedia of Bacterial and Archaeal Type Strains, Phase III: the genomes of soil and plant-associated and newly described type strains.</title>
        <authorList>
            <person name="Whitman W.B."/>
            <person name="Woyke T."/>
            <person name="Klenk H.P."/>
            <person name="Zhou Y."/>
            <person name="Lilburn T.G."/>
            <person name="Beck B.J."/>
            <person name="De Vos P."/>
            <person name="Vandamme P."/>
            <person name="Eisen J.A."/>
            <person name="Garrity G."/>
            <person name="Hugenholtz P."/>
            <person name="Kyrpides N.C."/>
        </authorList>
    </citation>
    <scope>NUCLEOTIDE SEQUENCE [LARGE SCALE GENOMIC DNA]</scope>
    <source>
        <strain evidence="2 4">CGMCC 1.5380</strain>
    </source>
</reference>